<evidence type="ECO:0000313" key="3">
    <source>
        <dbReference type="EMBL" id="MBE6086254.1"/>
    </source>
</evidence>
<dbReference type="GO" id="GO:0003677">
    <property type="term" value="F:DNA binding"/>
    <property type="evidence" value="ECO:0007669"/>
    <property type="project" value="InterPro"/>
</dbReference>
<dbReference type="AlphaFoldDB" id="A0A927WLP7"/>
<dbReference type="Gene3D" id="1.10.443.10">
    <property type="entry name" value="Intergrase catalytic core"/>
    <property type="match status" value="1"/>
</dbReference>
<sequence>MFQWQDLVFTSTFGCPINATNFNRRYFTPLLKRCKIPNGFTFHGLRHTHATLLLQ</sequence>
<comment type="caution">
    <text evidence="3">The sequence shown here is derived from an EMBL/GenBank/DDBJ whole genome shotgun (WGS) entry which is preliminary data.</text>
</comment>
<evidence type="ECO:0000256" key="1">
    <source>
        <dbReference type="ARBA" id="ARBA00023172"/>
    </source>
</evidence>
<name>A0A927WLP7_SELRU</name>
<dbReference type="InterPro" id="IPR013762">
    <property type="entry name" value="Integrase-like_cat_sf"/>
</dbReference>
<organism evidence="3 4">
    <name type="scientific">Selenomonas ruminantium</name>
    <dbReference type="NCBI Taxonomy" id="971"/>
    <lineage>
        <taxon>Bacteria</taxon>
        <taxon>Bacillati</taxon>
        <taxon>Bacillota</taxon>
        <taxon>Negativicutes</taxon>
        <taxon>Selenomonadales</taxon>
        <taxon>Selenomonadaceae</taxon>
        <taxon>Selenomonas</taxon>
    </lineage>
</organism>
<proteinExistence type="predicted"/>
<dbReference type="InterPro" id="IPR002104">
    <property type="entry name" value="Integrase_catalytic"/>
</dbReference>
<feature type="domain" description="Tyr recombinase" evidence="2">
    <location>
        <begin position="5"/>
        <end position="55"/>
    </location>
</feature>
<evidence type="ECO:0000313" key="4">
    <source>
        <dbReference type="Proteomes" id="UP000772151"/>
    </source>
</evidence>
<reference evidence="3" key="1">
    <citation type="submission" date="2019-04" db="EMBL/GenBank/DDBJ databases">
        <title>Evolution of Biomass-Degrading Anaerobic Consortia Revealed by Metagenomics.</title>
        <authorList>
            <person name="Peng X."/>
        </authorList>
    </citation>
    <scope>NUCLEOTIDE SEQUENCE</scope>
    <source>
        <strain evidence="3">SIG242</strain>
    </source>
</reference>
<evidence type="ECO:0000259" key="2">
    <source>
        <dbReference type="Pfam" id="PF00589"/>
    </source>
</evidence>
<dbReference type="GO" id="GO:0015074">
    <property type="term" value="P:DNA integration"/>
    <property type="evidence" value="ECO:0007669"/>
    <property type="project" value="InterPro"/>
</dbReference>
<accession>A0A927WLP7</accession>
<dbReference type="InterPro" id="IPR011010">
    <property type="entry name" value="DNA_brk_join_enz"/>
</dbReference>
<keyword evidence="1" id="KW-0233">DNA recombination</keyword>
<dbReference type="SUPFAM" id="SSF56349">
    <property type="entry name" value="DNA breaking-rejoining enzymes"/>
    <property type="match status" value="1"/>
</dbReference>
<dbReference type="GO" id="GO:0006310">
    <property type="term" value="P:DNA recombination"/>
    <property type="evidence" value="ECO:0007669"/>
    <property type="project" value="UniProtKB-KW"/>
</dbReference>
<dbReference type="EMBL" id="SVCA01000014">
    <property type="protein sequence ID" value="MBE6086254.1"/>
    <property type="molecule type" value="Genomic_DNA"/>
</dbReference>
<dbReference type="Pfam" id="PF00589">
    <property type="entry name" value="Phage_integrase"/>
    <property type="match status" value="1"/>
</dbReference>
<protein>
    <recommendedName>
        <fullName evidence="2">Tyr recombinase domain-containing protein</fullName>
    </recommendedName>
</protein>
<dbReference type="Proteomes" id="UP000772151">
    <property type="component" value="Unassembled WGS sequence"/>
</dbReference>
<gene>
    <name evidence="3" type="ORF">E7203_12565</name>
</gene>